<dbReference type="InterPro" id="IPR016125">
    <property type="entry name" value="Peptidase_C15-like"/>
</dbReference>
<comment type="caution">
    <text evidence="6">The sequence shown here is derived from an EMBL/GenBank/DDBJ whole genome shotgun (WGS) entry which is preliminary data.</text>
</comment>
<gene>
    <name evidence="6" type="ORF">EJB19_08605</name>
</gene>
<evidence type="ECO:0000256" key="2">
    <source>
        <dbReference type="ARBA" id="ARBA00022670"/>
    </source>
</evidence>
<dbReference type="Pfam" id="PF01470">
    <property type="entry name" value="Peptidase_C15"/>
    <property type="match status" value="1"/>
</dbReference>
<evidence type="ECO:0000256" key="4">
    <source>
        <dbReference type="ARBA" id="ARBA00022807"/>
    </source>
</evidence>
<sequence length="638" mass="73650">MRETTKIFTGGSKTIIVDGKITETVGGDYHIWAESIEYNAGEQIIMSGKEKGVTFGEYVPPEKYYTTHPYVEKVEFFDQNNKLLNQNTKDFYYGQKLKIKVTTKNAKDGKMIYLTLQGKSKSKNQNFDMMNGSGYRWGFVPVFNNQYETPLFELNPNWYSDDLEEYDYDQHITKIKEEDLNEFYVKISFEAKPVYFPLEGERLKPVTYKRNYEELIGLFKTDDSGSKDLLTNYENKFIDAHKEKNDAIKNIVDGFSEYLCEDNRDLTTDQIEAKVIKSAKELWDYAVWQHKDHTSTIVTNIKKTGEKKKEIKEIEAILDDRPLYWARIAMQVILKRQYVYIEDIKTLPQKDQDDFFIKSIVPKNSKLYKAIQLFEENSRNYTGIDFSKASGKKKVLITGFDPFVLNPFHKKIKGDIKTSNPSGISALYLNGLTVGNAYIQCVVVPVRYEDFDNGIIENLVEKYISQFDIMITTSRNDSNFDLERFASKFRGGFLDNANIGSTYLEYNQERFKQILTGNEFYETTLPINKIMTGDLSPSTGKIYFDQTYIDDLNNSEDHPSKNNNSPTFKKINIKGKSTNDSGSGGDYLSNEIMYRAAKKRDDLAMNNFKAVGHIHIADNLNTDDFLDIMTKIIKNATK</sequence>
<organism evidence="6">
    <name type="scientific">Flavobacterium columnare</name>
    <dbReference type="NCBI Taxonomy" id="996"/>
    <lineage>
        <taxon>Bacteria</taxon>
        <taxon>Pseudomonadati</taxon>
        <taxon>Bacteroidota</taxon>
        <taxon>Flavobacteriia</taxon>
        <taxon>Flavobacteriales</taxon>
        <taxon>Flavobacteriaceae</taxon>
        <taxon>Flavobacterium</taxon>
    </lineage>
</organism>
<dbReference type="InterPro" id="IPR036440">
    <property type="entry name" value="Peptidase_C15-like_sf"/>
</dbReference>
<evidence type="ECO:0000256" key="3">
    <source>
        <dbReference type="ARBA" id="ARBA00022801"/>
    </source>
</evidence>
<proteinExistence type="inferred from homology"/>
<evidence type="ECO:0000256" key="5">
    <source>
        <dbReference type="SAM" id="MobiDB-lite"/>
    </source>
</evidence>
<name>A0AA94F2U8_9FLAO</name>
<feature type="region of interest" description="Disordered" evidence="5">
    <location>
        <begin position="554"/>
        <end position="582"/>
    </location>
</feature>
<dbReference type="GO" id="GO:0006508">
    <property type="term" value="P:proteolysis"/>
    <property type="evidence" value="ECO:0007669"/>
    <property type="project" value="UniProtKB-KW"/>
</dbReference>
<keyword evidence="3" id="KW-0378">Hydrolase</keyword>
<keyword evidence="2" id="KW-0645">Protease</keyword>
<dbReference type="EMBL" id="RWGX01000004">
    <property type="protein sequence ID" value="RVU88228.1"/>
    <property type="molecule type" value="Genomic_DNA"/>
</dbReference>
<evidence type="ECO:0000256" key="1">
    <source>
        <dbReference type="ARBA" id="ARBA00006641"/>
    </source>
</evidence>
<dbReference type="GO" id="GO:0008234">
    <property type="term" value="F:cysteine-type peptidase activity"/>
    <property type="evidence" value="ECO:0007669"/>
    <property type="project" value="UniProtKB-KW"/>
</dbReference>
<protein>
    <submittedName>
        <fullName evidence="6">Uncharacterized protein</fullName>
    </submittedName>
</protein>
<reference evidence="6" key="1">
    <citation type="submission" date="2018-12" db="EMBL/GenBank/DDBJ databases">
        <title>Draft genome sequence of Flaovobacterium columnare BGFS27 isolated from channel catfish in Alabama.</title>
        <authorList>
            <person name="Cai W."/>
            <person name="Arias C."/>
        </authorList>
    </citation>
    <scope>NUCLEOTIDE SEQUENCE [LARGE SCALE GENOMIC DNA]</scope>
    <source>
        <strain evidence="6">BGFS27</strain>
    </source>
</reference>
<comment type="similarity">
    <text evidence="1">Belongs to the peptidase C15 family.</text>
</comment>
<dbReference type="RefSeq" id="WP_127822100.1">
    <property type="nucleotide sequence ID" value="NZ_RWGX02000012.1"/>
</dbReference>
<dbReference type="AlphaFoldDB" id="A0AA94F2U8"/>
<keyword evidence="4" id="KW-0788">Thiol protease</keyword>
<accession>A0AA94F2U8</accession>
<dbReference type="Gene3D" id="3.40.630.20">
    <property type="entry name" value="Peptidase C15, pyroglutamyl peptidase I-like"/>
    <property type="match status" value="1"/>
</dbReference>
<evidence type="ECO:0000313" key="6">
    <source>
        <dbReference type="EMBL" id="RVU88228.1"/>
    </source>
</evidence>
<dbReference type="SUPFAM" id="SSF53182">
    <property type="entry name" value="Pyrrolidone carboxyl peptidase (pyroglutamate aminopeptidase)"/>
    <property type="match status" value="1"/>
</dbReference>